<reference evidence="1 2" key="1">
    <citation type="submission" date="2024-05" db="EMBL/GenBank/DDBJ databases">
        <title>A draft genome resource for the thread blight pathogen Marasmius tenuissimus strain MS-2.</title>
        <authorList>
            <person name="Yulfo-Soto G.E."/>
            <person name="Baruah I.K."/>
            <person name="Amoako-Attah I."/>
            <person name="Bukari Y."/>
            <person name="Meinhardt L.W."/>
            <person name="Bailey B.A."/>
            <person name="Cohen S.P."/>
        </authorList>
    </citation>
    <scope>NUCLEOTIDE SEQUENCE [LARGE SCALE GENOMIC DNA]</scope>
    <source>
        <strain evidence="1 2">MS-2</strain>
    </source>
</reference>
<dbReference type="Proteomes" id="UP001437256">
    <property type="component" value="Unassembled WGS sequence"/>
</dbReference>
<keyword evidence="2" id="KW-1185">Reference proteome</keyword>
<name>A0ABR2Z7L2_9AGAR</name>
<evidence type="ECO:0000313" key="1">
    <source>
        <dbReference type="EMBL" id="KAL0057247.1"/>
    </source>
</evidence>
<dbReference type="EMBL" id="JBBXMP010000612">
    <property type="protein sequence ID" value="KAL0057247.1"/>
    <property type="molecule type" value="Genomic_DNA"/>
</dbReference>
<evidence type="ECO:0000313" key="2">
    <source>
        <dbReference type="Proteomes" id="UP001437256"/>
    </source>
</evidence>
<comment type="caution">
    <text evidence="1">The sequence shown here is derived from an EMBL/GenBank/DDBJ whole genome shotgun (WGS) entry which is preliminary data.</text>
</comment>
<sequence>MPNPDALDSTDIRVDWGLRVESVPRRSVVPISKPPLSHEIILFATSNHPLVAEQFPRVQQWEFAEGKAVYSLRGNWRGWVTMVMEHGVEAVQTRCISNGNKKMKMEELRFLGWGLYKEWNIGQYVQHYTGAEGFILTCENDEIFFWKEGDQMKTRGVDWILKRQRENTLMEAEKLINVSRGDILSAVSLIDDPNALDPQLMTPEQIDRGLWLIKTGANPWKFWDVLVWKGQHRGFYQVIDVIPSKKTKSQLMVQIRTNIVNVVGLFVNVDYDYVVDAQLLLPLHIIEPPPPALQPLVEYLYPGITGLCKQCSNLHLHDAAVLPPSIPMWEGTPPIDHILSGPTTSQSDPWNPATTVALEDPTSTPSTLPLEPWRLAHASHHKFYELDPINADVVLFQVKLHGTRILAMDWQQIKGKLPNKMIVYPQRPTTKTNLPLIVTQGEFKDSIVTKVASMGTDLHILPVVASTGDVNIAAPTVKVSCSDCCIIRLQKSAHERWKRFKVAAWRDSRTTKPTVLQP</sequence>
<organism evidence="1 2">
    <name type="scientific">Marasmius tenuissimus</name>
    <dbReference type="NCBI Taxonomy" id="585030"/>
    <lineage>
        <taxon>Eukaryota</taxon>
        <taxon>Fungi</taxon>
        <taxon>Dikarya</taxon>
        <taxon>Basidiomycota</taxon>
        <taxon>Agaricomycotina</taxon>
        <taxon>Agaricomycetes</taxon>
        <taxon>Agaricomycetidae</taxon>
        <taxon>Agaricales</taxon>
        <taxon>Marasmiineae</taxon>
        <taxon>Marasmiaceae</taxon>
        <taxon>Marasmius</taxon>
    </lineage>
</organism>
<accession>A0ABR2Z7L2</accession>
<proteinExistence type="predicted"/>
<protein>
    <submittedName>
        <fullName evidence="1">Uncharacterized protein</fullName>
    </submittedName>
</protein>
<gene>
    <name evidence="1" type="ORF">AAF712_016117</name>
</gene>